<dbReference type="InterPro" id="IPR011990">
    <property type="entry name" value="TPR-like_helical_dom_sf"/>
</dbReference>
<accession>A0ABR9RZI2</accession>
<protein>
    <recommendedName>
        <fullName evidence="3">Tetratricopeptide repeat protein</fullName>
    </recommendedName>
</protein>
<gene>
    <name evidence="1" type="ORF">IM787_03740</name>
</gene>
<evidence type="ECO:0000313" key="2">
    <source>
        <dbReference type="Proteomes" id="UP000806285"/>
    </source>
</evidence>
<keyword evidence="2" id="KW-1185">Reference proteome</keyword>
<dbReference type="InterPro" id="IPR019734">
    <property type="entry name" value="TPR_rpt"/>
</dbReference>
<comment type="caution">
    <text evidence="1">The sequence shown here is derived from an EMBL/GenBank/DDBJ whole genome shotgun (WGS) entry which is preliminary data.</text>
</comment>
<dbReference type="EMBL" id="JADDIV010000001">
    <property type="protein sequence ID" value="MBE7366672.1"/>
    <property type="molecule type" value="Genomic_DNA"/>
</dbReference>
<reference evidence="1 2" key="1">
    <citation type="submission" date="2020-10" db="EMBL/GenBank/DDBJ databases">
        <title>Ramlibacter sp. HM2 16S ribosomal RNA gene Genome sequencing and assembly.</title>
        <authorList>
            <person name="Kang M."/>
        </authorList>
    </citation>
    <scope>NUCLEOTIDE SEQUENCE [LARGE SCALE GENOMIC DNA]</scope>
    <source>
        <strain evidence="1 2">HM2</strain>
    </source>
</reference>
<dbReference type="Gene3D" id="1.25.40.10">
    <property type="entry name" value="Tetratricopeptide repeat domain"/>
    <property type="match status" value="1"/>
</dbReference>
<proteinExistence type="predicted"/>
<dbReference type="SUPFAM" id="SSF48452">
    <property type="entry name" value="TPR-like"/>
    <property type="match status" value="1"/>
</dbReference>
<sequence>MDQTAASPATAPAAFNRLLAEGLAASQAGRREAALDLFARAGAADPSSGVPHFLIASEHAGAGDLPAAEQAYAQAVLLAPQFSLARYQLGLLQFSTQRVPSALRTWEPLLALPDDDALPHFVRGFAALAQDALDDALRHFRAGLSLGTDSATLRGDVLQMVAAVERLQEPGREGAR</sequence>
<organism evidence="1 2">
    <name type="scientific">Ramlibacter pallidus</name>
    <dbReference type="NCBI Taxonomy" id="2780087"/>
    <lineage>
        <taxon>Bacteria</taxon>
        <taxon>Pseudomonadati</taxon>
        <taxon>Pseudomonadota</taxon>
        <taxon>Betaproteobacteria</taxon>
        <taxon>Burkholderiales</taxon>
        <taxon>Comamonadaceae</taxon>
        <taxon>Ramlibacter</taxon>
    </lineage>
</organism>
<evidence type="ECO:0000313" key="1">
    <source>
        <dbReference type="EMBL" id="MBE7366672.1"/>
    </source>
</evidence>
<dbReference type="Proteomes" id="UP000806285">
    <property type="component" value="Unassembled WGS sequence"/>
</dbReference>
<evidence type="ECO:0008006" key="3">
    <source>
        <dbReference type="Google" id="ProtNLM"/>
    </source>
</evidence>
<name>A0ABR9RZI2_9BURK</name>
<dbReference type="SMART" id="SM00028">
    <property type="entry name" value="TPR"/>
    <property type="match status" value="4"/>
</dbReference>
<dbReference type="RefSeq" id="WP_193675279.1">
    <property type="nucleotide sequence ID" value="NZ_JADDIV010000001.1"/>
</dbReference>